<dbReference type="InterPro" id="IPR011105">
    <property type="entry name" value="Cell_wall_hydrolase_SleB"/>
</dbReference>
<dbReference type="GO" id="GO:0016787">
    <property type="term" value="F:hydrolase activity"/>
    <property type="evidence" value="ECO:0007669"/>
    <property type="project" value="UniProtKB-KW"/>
</dbReference>
<comment type="caution">
    <text evidence="3">The sequence shown here is derived from an EMBL/GenBank/DDBJ whole genome shotgun (WGS) entry which is preliminary data.</text>
</comment>
<evidence type="ECO:0000313" key="4">
    <source>
        <dbReference type="Proteomes" id="UP000325122"/>
    </source>
</evidence>
<proteinExistence type="predicted"/>
<reference evidence="3 4" key="1">
    <citation type="submission" date="2019-09" db="EMBL/GenBank/DDBJ databases">
        <authorList>
            <person name="Kevbrin V."/>
            <person name="Grouzdev D.S."/>
        </authorList>
    </citation>
    <scope>NUCLEOTIDE SEQUENCE [LARGE SCALE GENOMIC DNA]</scope>
    <source>
        <strain evidence="3 4">G-192</strain>
    </source>
</reference>
<protein>
    <submittedName>
        <fullName evidence="3">Cell wall hydrolase</fullName>
    </submittedName>
</protein>
<sequence>MRRSRIALQSAGAVCAFALVAGAVALAPERAREQDEAAVWRALAAAYLEAGDTHDWDAPQPLVFAAFTIHPDADQGAFVLTRSLDDLRTFDAGHLQSARMNARERQCLAEAVFYEARGESFAGQLAVAEVVLNRVRHRAWPDTICGVVFEGADRVTGCQFSFTCDGSLERAPYGRSWRRAELVADHALMGFARPVTRSATHFHTIAVDPYWNSSLVQTRRIGAHIFYREPNLSERRLLSEREL</sequence>
<dbReference type="AlphaFoldDB" id="A0A5M6ZQE7"/>
<keyword evidence="1" id="KW-0732">Signal</keyword>
<evidence type="ECO:0000259" key="2">
    <source>
        <dbReference type="Pfam" id="PF07486"/>
    </source>
</evidence>
<keyword evidence="4" id="KW-1185">Reference proteome</keyword>
<name>A0A5M6ZQE7_9PROT</name>
<gene>
    <name evidence="3" type="ORF">F1654_01100</name>
</gene>
<dbReference type="Gene3D" id="1.10.10.2520">
    <property type="entry name" value="Cell wall hydrolase SleB, domain 1"/>
    <property type="match status" value="1"/>
</dbReference>
<feature type="chain" id="PRO_5024375680" evidence="1">
    <location>
        <begin position="28"/>
        <end position="243"/>
    </location>
</feature>
<keyword evidence="3" id="KW-0378">Hydrolase</keyword>
<dbReference type="Proteomes" id="UP000325122">
    <property type="component" value="Unassembled WGS sequence"/>
</dbReference>
<accession>A0A5M6ZQE7</accession>
<organism evidence="3 4">
    <name type="scientific">Alkalicaulis satelles</name>
    <dbReference type="NCBI Taxonomy" id="2609175"/>
    <lineage>
        <taxon>Bacteria</taxon>
        <taxon>Pseudomonadati</taxon>
        <taxon>Pseudomonadota</taxon>
        <taxon>Alphaproteobacteria</taxon>
        <taxon>Maricaulales</taxon>
        <taxon>Maricaulaceae</taxon>
        <taxon>Alkalicaulis</taxon>
    </lineage>
</organism>
<dbReference type="InterPro" id="IPR042047">
    <property type="entry name" value="SleB_dom1"/>
</dbReference>
<evidence type="ECO:0000256" key="1">
    <source>
        <dbReference type="SAM" id="SignalP"/>
    </source>
</evidence>
<feature type="signal peptide" evidence="1">
    <location>
        <begin position="1"/>
        <end position="27"/>
    </location>
</feature>
<dbReference type="EMBL" id="VWOJ01000001">
    <property type="protein sequence ID" value="KAA5805478.1"/>
    <property type="molecule type" value="Genomic_DNA"/>
</dbReference>
<dbReference type="Pfam" id="PF07486">
    <property type="entry name" value="Hydrolase_2"/>
    <property type="match status" value="1"/>
</dbReference>
<feature type="domain" description="Cell wall hydrolase SleB" evidence="2">
    <location>
        <begin position="118"/>
        <end position="227"/>
    </location>
</feature>
<evidence type="ECO:0000313" key="3">
    <source>
        <dbReference type="EMBL" id="KAA5805478.1"/>
    </source>
</evidence>